<keyword evidence="3" id="KW-1185">Reference proteome</keyword>
<name>A0ABR9GEG2_9GAMM</name>
<feature type="region of interest" description="Disordered" evidence="1">
    <location>
        <begin position="1"/>
        <end position="40"/>
    </location>
</feature>
<comment type="caution">
    <text evidence="2">The sequence shown here is derived from an EMBL/GenBank/DDBJ whole genome shotgun (WGS) entry which is preliminary data.</text>
</comment>
<organism evidence="2 3">
    <name type="scientific">Dyella acidiphila</name>
    <dbReference type="NCBI Taxonomy" id="2775866"/>
    <lineage>
        <taxon>Bacteria</taxon>
        <taxon>Pseudomonadati</taxon>
        <taxon>Pseudomonadota</taxon>
        <taxon>Gammaproteobacteria</taxon>
        <taxon>Lysobacterales</taxon>
        <taxon>Rhodanobacteraceae</taxon>
        <taxon>Dyella</taxon>
    </lineage>
</organism>
<accession>A0ABR9GEG2</accession>
<proteinExistence type="predicted"/>
<dbReference type="EMBL" id="JACZZA010000013">
    <property type="protein sequence ID" value="MBE1162439.1"/>
    <property type="molecule type" value="Genomic_DNA"/>
</dbReference>
<protein>
    <submittedName>
        <fullName evidence="2">Uncharacterized protein</fullName>
    </submittedName>
</protein>
<evidence type="ECO:0000313" key="2">
    <source>
        <dbReference type="EMBL" id="MBE1162439.1"/>
    </source>
</evidence>
<dbReference type="Proteomes" id="UP000651010">
    <property type="component" value="Unassembled WGS sequence"/>
</dbReference>
<evidence type="ECO:0000313" key="3">
    <source>
        <dbReference type="Proteomes" id="UP000651010"/>
    </source>
</evidence>
<sequence length="60" mass="6369">MSIKPATETTIEQPAIADTPASPGSMHRPGHSALDTEDVAAHDELLHDAALRDSALRVPR</sequence>
<gene>
    <name evidence="2" type="ORF">IGX34_18795</name>
</gene>
<reference evidence="2 3" key="1">
    <citation type="submission" date="2020-09" db="EMBL/GenBank/DDBJ databases">
        <title>Dyella sp. 7MK23 isolated from forest soil.</title>
        <authorList>
            <person name="Fu J."/>
        </authorList>
    </citation>
    <scope>NUCLEOTIDE SEQUENCE [LARGE SCALE GENOMIC DNA]</scope>
    <source>
        <strain evidence="2 3">7MK23</strain>
    </source>
</reference>
<dbReference type="RefSeq" id="WP_192557276.1">
    <property type="nucleotide sequence ID" value="NZ_JACZZA010000013.1"/>
</dbReference>
<evidence type="ECO:0000256" key="1">
    <source>
        <dbReference type="SAM" id="MobiDB-lite"/>
    </source>
</evidence>